<evidence type="ECO:0000313" key="6">
    <source>
        <dbReference type="EMBL" id="GAA3608034.1"/>
    </source>
</evidence>
<organism evidence="6 7">
    <name type="scientific">Microlunatus ginsengisoli</name>
    <dbReference type="NCBI Taxonomy" id="363863"/>
    <lineage>
        <taxon>Bacteria</taxon>
        <taxon>Bacillati</taxon>
        <taxon>Actinomycetota</taxon>
        <taxon>Actinomycetes</taxon>
        <taxon>Propionibacteriales</taxon>
        <taxon>Propionibacteriaceae</taxon>
        <taxon>Microlunatus</taxon>
    </lineage>
</organism>
<dbReference type="RefSeq" id="WP_344801720.1">
    <property type="nucleotide sequence ID" value="NZ_BAABAB010000005.1"/>
</dbReference>
<evidence type="ECO:0000313" key="7">
    <source>
        <dbReference type="Proteomes" id="UP001501490"/>
    </source>
</evidence>
<comment type="caution">
    <text evidence="6">The sequence shown here is derived from an EMBL/GenBank/DDBJ whole genome shotgun (WGS) entry which is preliminary data.</text>
</comment>
<dbReference type="PANTHER" id="PTHR46796">
    <property type="entry name" value="HTH-TYPE TRANSCRIPTIONAL ACTIVATOR RHAS-RELATED"/>
    <property type="match status" value="1"/>
</dbReference>
<keyword evidence="2" id="KW-0238">DNA-binding</keyword>
<feature type="region of interest" description="Disordered" evidence="4">
    <location>
        <begin position="307"/>
        <end position="339"/>
    </location>
</feature>
<evidence type="ECO:0000259" key="5">
    <source>
        <dbReference type="PROSITE" id="PS01124"/>
    </source>
</evidence>
<protein>
    <submittedName>
        <fullName evidence="6">AraC family transcriptional regulator</fullName>
    </submittedName>
</protein>
<evidence type="ECO:0000256" key="2">
    <source>
        <dbReference type="ARBA" id="ARBA00023125"/>
    </source>
</evidence>
<dbReference type="Pfam" id="PF12852">
    <property type="entry name" value="Cupin_6"/>
    <property type="match status" value="1"/>
</dbReference>
<name>A0ABP6ZL34_9ACTN</name>
<dbReference type="InterPro" id="IPR009057">
    <property type="entry name" value="Homeodomain-like_sf"/>
</dbReference>
<dbReference type="InterPro" id="IPR050204">
    <property type="entry name" value="AraC_XylS_family_regulators"/>
</dbReference>
<dbReference type="SUPFAM" id="SSF46689">
    <property type="entry name" value="Homeodomain-like"/>
    <property type="match status" value="2"/>
</dbReference>
<keyword evidence="3" id="KW-0804">Transcription</keyword>
<keyword evidence="7" id="KW-1185">Reference proteome</keyword>
<dbReference type="InterPro" id="IPR032783">
    <property type="entry name" value="AraC_lig"/>
</dbReference>
<dbReference type="PANTHER" id="PTHR46796:SF7">
    <property type="entry name" value="ARAC FAMILY TRANSCRIPTIONAL REGULATOR"/>
    <property type="match status" value="1"/>
</dbReference>
<evidence type="ECO:0000256" key="3">
    <source>
        <dbReference type="ARBA" id="ARBA00023163"/>
    </source>
</evidence>
<dbReference type="Proteomes" id="UP001501490">
    <property type="component" value="Unassembled WGS sequence"/>
</dbReference>
<gene>
    <name evidence="6" type="ORF">GCM10022236_07270</name>
</gene>
<feature type="domain" description="HTH araC/xylS-type" evidence="5">
    <location>
        <begin position="216"/>
        <end position="314"/>
    </location>
</feature>
<dbReference type="Gene3D" id="1.10.10.60">
    <property type="entry name" value="Homeodomain-like"/>
    <property type="match status" value="1"/>
</dbReference>
<evidence type="ECO:0000256" key="1">
    <source>
        <dbReference type="ARBA" id="ARBA00023015"/>
    </source>
</evidence>
<dbReference type="PROSITE" id="PS01124">
    <property type="entry name" value="HTH_ARAC_FAMILY_2"/>
    <property type="match status" value="1"/>
</dbReference>
<dbReference type="InterPro" id="IPR018060">
    <property type="entry name" value="HTH_AraC"/>
</dbReference>
<accession>A0ABP6ZL34</accession>
<dbReference type="SMART" id="SM00342">
    <property type="entry name" value="HTH_ARAC"/>
    <property type="match status" value="1"/>
</dbReference>
<dbReference type="Pfam" id="PF12833">
    <property type="entry name" value="HTH_18"/>
    <property type="match status" value="1"/>
</dbReference>
<reference evidence="7" key="1">
    <citation type="journal article" date="2019" name="Int. J. Syst. Evol. Microbiol.">
        <title>The Global Catalogue of Microorganisms (GCM) 10K type strain sequencing project: providing services to taxonomists for standard genome sequencing and annotation.</title>
        <authorList>
            <consortium name="The Broad Institute Genomics Platform"/>
            <consortium name="The Broad Institute Genome Sequencing Center for Infectious Disease"/>
            <person name="Wu L."/>
            <person name="Ma J."/>
        </authorList>
    </citation>
    <scope>NUCLEOTIDE SEQUENCE [LARGE SCALE GENOMIC DNA]</scope>
    <source>
        <strain evidence="7">JCM 16929</strain>
    </source>
</reference>
<dbReference type="EMBL" id="BAABAB010000005">
    <property type="protein sequence ID" value="GAA3608034.1"/>
    <property type="molecule type" value="Genomic_DNA"/>
</dbReference>
<keyword evidence="1" id="KW-0805">Transcription regulation</keyword>
<sequence>MQAPGTEVQDRLARALHTLRMRSTFYCHAELTDPWALEMPAIADSVSFHVVTAGTCWLRLPGDEPIEVRAGDLALVPHGLGHDLLSEPWAGPGPRVDLLPQQYLSANYSILRYGGRGRAAQLICGIVSFDDPAARELIRTLPAVLFVGGDTVSAASSVRDTLRLMAGELSHPQPGGEAVATRLADILVVQAIRAWLATERGATAGWLRALRDDRIGRVLESIHDDPGRDWSVDRLARAATMSRSSFSARFTELVGEAPVAYLTRWRMNLAHSRLLEEDISAARLATELGYQSEAAFNRAFTRVVGRTPGSIRRQKRSSLARQDSGAPATGPGARSDRYG</sequence>
<evidence type="ECO:0000256" key="4">
    <source>
        <dbReference type="SAM" id="MobiDB-lite"/>
    </source>
</evidence>
<proteinExistence type="predicted"/>